<gene>
    <name evidence="2" type="ORF">RHIMIDRAFT_257036</name>
</gene>
<keyword evidence="3" id="KW-1185">Reference proteome</keyword>
<reference evidence="2 3" key="1">
    <citation type="journal article" date="2016" name="Proc. Natl. Acad. Sci. U.S.A.">
        <title>Lipid metabolic changes in an early divergent fungus govern the establishment of a mutualistic symbiosis with endobacteria.</title>
        <authorList>
            <person name="Lastovetsky O.A."/>
            <person name="Gaspar M.L."/>
            <person name="Mondo S.J."/>
            <person name="LaButti K.M."/>
            <person name="Sandor L."/>
            <person name="Grigoriev I.V."/>
            <person name="Henry S.A."/>
            <person name="Pawlowska T.E."/>
        </authorList>
    </citation>
    <scope>NUCLEOTIDE SEQUENCE [LARGE SCALE GENOMIC DNA]</scope>
    <source>
        <strain evidence="2 3">ATCC 52813</strain>
    </source>
</reference>
<dbReference type="EMBL" id="KZ303852">
    <property type="protein sequence ID" value="PHZ11186.1"/>
    <property type="molecule type" value="Genomic_DNA"/>
</dbReference>
<evidence type="ECO:0000313" key="3">
    <source>
        <dbReference type="Proteomes" id="UP000242254"/>
    </source>
</evidence>
<organism evidence="2 3">
    <name type="scientific">Rhizopus microsporus ATCC 52813</name>
    <dbReference type="NCBI Taxonomy" id="1340429"/>
    <lineage>
        <taxon>Eukaryota</taxon>
        <taxon>Fungi</taxon>
        <taxon>Fungi incertae sedis</taxon>
        <taxon>Mucoromycota</taxon>
        <taxon>Mucoromycotina</taxon>
        <taxon>Mucoromycetes</taxon>
        <taxon>Mucorales</taxon>
        <taxon>Mucorineae</taxon>
        <taxon>Rhizopodaceae</taxon>
        <taxon>Rhizopus</taxon>
    </lineage>
</organism>
<evidence type="ECO:0000313" key="2">
    <source>
        <dbReference type="EMBL" id="PHZ11186.1"/>
    </source>
</evidence>
<sequence>MTAYIQNSVKDSYRSSSSPATVPQIFLDTLYVYASGKYERSKLDMVSYFYVYIKEDITL</sequence>
<name>A0A2G4SS22_RHIZD</name>
<dbReference type="GeneID" id="35442234"/>
<protein>
    <submittedName>
        <fullName evidence="2">Uncharacterized protein</fullName>
    </submittedName>
</protein>
<evidence type="ECO:0000256" key="1">
    <source>
        <dbReference type="SAM" id="MobiDB-lite"/>
    </source>
</evidence>
<accession>A0A2G4SS22</accession>
<dbReference type="Proteomes" id="UP000242254">
    <property type="component" value="Unassembled WGS sequence"/>
</dbReference>
<dbReference type="AlphaFoldDB" id="A0A2G4SS22"/>
<proteinExistence type="predicted"/>
<dbReference type="RefSeq" id="XP_023464894.1">
    <property type="nucleotide sequence ID" value="XM_023611244.1"/>
</dbReference>
<feature type="region of interest" description="Disordered" evidence="1">
    <location>
        <begin position="1"/>
        <end position="20"/>
    </location>
</feature>